<keyword evidence="2" id="KW-0614">Plasmid</keyword>
<proteinExistence type="predicted"/>
<sequence>MPRSEMTSCTAELARDPGGSRWADAPGAITFVSRGGSQMLWPTSCSPHGEFCDKQGAAEAVRNTGVPRIGTADGPVNNRISTVSSHGTASALGG</sequence>
<geneLocation type="plasmid" evidence="2">
    <name>pNSL1</name>
</geneLocation>
<feature type="region of interest" description="Disordered" evidence="1">
    <location>
        <begin position="1"/>
        <end position="25"/>
    </location>
</feature>
<gene>
    <name evidence="2" type="ORF">LRS1606.21</name>
</gene>
<feature type="compositionally biased region" description="Polar residues" evidence="1">
    <location>
        <begin position="78"/>
        <end position="88"/>
    </location>
</feature>
<feature type="region of interest" description="Disordered" evidence="1">
    <location>
        <begin position="66"/>
        <end position="94"/>
    </location>
</feature>
<dbReference type="AlphaFoldDB" id="A0A097SPJ8"/>
<feature type="compositionally biased region" description="Polar residues" evidence="1">
    <location>
        <begin position="1"/>
        <end position="10"/>
    </location>
</feature>
<evidence type="ECO:0000313" key="2">
    <source>
        <dbReference type="EMBL" id="AIU93455.1"/>
    </source>
</evidence>
<accession>A0A097SPJ8</accession>
<name>A0A097SPJ8_9NOCA</name>
<protein>
    <submittedName>
        <fullName evidence="2">Uncharacterized protein</fullName>
    </submittedName>
</protein>
<organism evidence="2">
    <name type="scientific">Rhodococcus sp. NS1</name>
    <dbReference type="NCBI Taxonomy" id="402236"/>
    <lineage>
        <taxon>Bacteria</taxon>
        <taxon>Bacillati</taxon>
        <taxon>Actinomycetota</taxon>
        <taxon>Actinomycetes</taxon>
        <taxon>Mycobacteriales</taxon>
        <taxon>Nocardiaceae</taxon>
        <taxon>Rhodococcus</taxon>
    </lineage>
</organism>
<evidence type="ECO:0000256" key="1">
    <source>
        <dbReference type="SAM" id="MobiDB-lite"/>
    </source>
</evidence>
<dbReference type="EMBL" id="KJ605395">
    <property type="protein sequence ID" value="AIU93455.1"/>
    <property type="molecule type" value="Genomic_DNA"/>
</dbReference>
<reference evidence="2" key="1">
    <citation type="submission" date="2014-03" db="EMBL/GenBank/DDBJ databases">
        <authorList>
            <person name="Zhang G."/>
            <person name="Zhu L."/>
            <person name="Fang P."/>
        </authorList>
    </citation>
    <scope>NUCLEOTIDE SEQUENCE</scope>
    <source>
        <strain evidence="2">NS1</strain>
        <plasmid evidence="2">pNSL1</plasmid>
    </source>
</reference>